<feature type="signal peptide" evidence="2">
    <location>
        <begin position="1"/>
        <end position="24"/>
    </location>
</feature>
<keyword evidence="2" id="KW-0732">Signal</keyword>
<comment type="caution">
    <text evidence="3">The sequence shown here is derived from an EMBL/GenBank/DDBJ whole genome shotgun (WGS) entry which is preliminary data.</text>
</comment>
<organism evidence="3 4">
    <name type="scientific">Novipirellula aureliae</name>
    <dbReference type="NCBI Taxonomy" id="2527966"/>
    <lineage>
        <taxon>Bacteria</taxon>
        <taxon>Pseudomonadati</taxon>
        <taxon>Planctomycetota</taxon>
        <taxon>Planctomycetia</taxon>
        <taxon>Pirellulales</taxon>
        <taxon>Pirellulaceae</taxon>
        <taxon>Novipirellula</taxon>
    </lineage>
</organism>
<feature type="compositionally biased region" description="Polar residues" evidence="1">
    <location>
        <begin position="210"/>
        <end position="224"/>
    </location>
</feature>
<accession>A0A5C6DLA3</accession>
<feature type="compositionally biased region" description="Basic and acidic residues" evidence="1">
    <location>
        <begin position="153"/>
        <end position="164"/>
    </location>
</feature>
<protein>
    <recommendedName>
        <fullName evidence="5">Secreted protein</fullName>
    </recommendedName>
</protein>
<dbReference type="EMBL" id="SJPY01000009">
    <property type="protein sequence ID" value="TWU35689.1"/>
    <property type="molecule type" value="Genomic_DNA"/>
</dbReference>
<feature type="compositionally biased region" description="Basic and acidic residues" evidence="1">
    <location>
        <begin position="183"/>
        <end position="194"/>
    </location>
</feature>
<gene>
    <name evidence="3" type="ORF">Q31b_51240</name>
</gene>
<evidence type="ECO:0008006" key="5">
    <source>
        <dbReference type="Google" id="ProtNLM"/>
    </source>
</evidence>
<evidence type="ECO:0000313" key="4">
    <source>
        <dbReference type="Proteomes" id="UP000315471"/>
    </source>
</evidence>
<sequence precursor="true">MNRKVQSFAIVATAIVCCGGQVGAQQVGAQGVDTQQTVRFAAYSKIQQWGRWCGWGWGDGYHACQDSSCRPLADLPPKSFSEKFRPSQAYAPQPMYHPAASTRFQPTMPAGHPIPPLMMSSQSNSDIGVFGPPLVPPQRDFESRPSEQNTKTDSYESKEEEASKNRKSTGAESDADDLSEPLRNLDRLDARTNRSVEQSLAAARLPQPSKPSNKQPDSELQSSRPMPKRLPAATPKSLRSARLPRPQIPAF</sequence>
<name>A0A5C6DLA3_9BACT</name>
<evidence type="ECO:0000256" key="2">
    <source>
        <dbReference type="SAM" id="SignalP"/>
    </source>
</evidence>
<evidence type="ECO:0000256" key="1">
    <source>
        <dbReference type="SAM" id="MobiDB-lite"/>
    </source>
</evidence>
<dbReference type="Proteomes" id="UP000315471">
    <property type="component" value="Unassembled WGS sequence"/>
</dbReference>
<dbReference type="RefSeq" id="WP_146602226.1">
    <property type="nucleotide sequence ID" value="NZ_SJPY01000009.1"/>
</dbReference>
<reference evidence="3 4" key="1">
    <citation type="submission" date="2019-02" db="EMBL/GenBank/DDBJ databases">
        <title>Deep-cultivation of Planctomycetes and their phenomic and genomic characterization uncovers novel biology.</title>
        <authorList>
            <person name="Wiegand S."/>
            <person name="Jogler M."/>
            <person name="Boedeker C."/>
            <person name="Pinto D."/>
            <person name="Vollmers J."/>
            <person name="Rivas-Marin E."/>
            <person name="Kohn T."/>
            <person name="Peeters S.H."/>
            <person name="Heuer A."/>
            <person name="Rast P."/>
            <person name="Oberbeckmann S."/>
            <person name="Bunk B."/>
            <person name="Jeske O."/>
            <person name="Meyerdierks A."/>
            <person name="Storesund J.E."/>
            <person name="Kallscheuer N."/>
            <person name="Luecker S."/>
            <person name="Lage O.M."/>
            <person name="Pohl T."/>
            <person name="Merkel B.J."/>
            <person name="Hornburger P."/>
            <person name="Mueller R.-W."/>
            <person name="Bruemmer F."/>
            <person name="Labrenz M."/>
            <person name="Spormann A.M."/>
            <person name="Op Den Camp H."/>
            <person name="Overmann J."/>
            <person name="Amann R."/>
            <person name="Jetten M.S.M."/>
            <person name="Mascher T."/>
            <person name="Medema M.H."/>
            <person name="Devos D.P."/>
            <person name="Kaster A.-K."/>
            <person name="Ovreas L."/>
            <person name="Rohde M."/>
            <person name="Galperin M.Y."/>
            <person name="Jogler C."/>
        </authorList>
    </citation>
    <scope>NUCLEOTIDE SEQUENCE [LARGE SCALE GENOMIC DNA]</scope>
    <source>
        <strain evidence="3 4">Q31b</strain>
    </source>
</reference>
<keyword evidence="4" id="KW-1185">Reference proteome</keyword>
<proteinExistence type="predicted"/>
<feature type="chain" id="PRO_5023110531" description="Secreted protein" evidence="2">
    <location>
        <begin position="25"/>
        <end position="251"/>
    </location>
</feature>
<evidence type="ECO:0000313" key="3">
    <source>
        <dbReference type="EMBL" id="TWU35689.1"/>
    </source>
</evidence>
<dbReference type="AlphaFoldDB" id="A0A5C6DLA3"/>
<feature type="region of interest" description="Disordered" evidence="1">
    <location>
        <begin position="108"/>
        <end position="251"/>
    </location>
</feature>